<evidence type="ECO:0000256" key="2">
    <source>
        <dbReference type="ARBA" id="ARBA00022723"/>
    </source>
</evidence>
<organism evidence="5 6">
    <name type="scientific">Nicrophorus vespilloides</name>
    <name type="common">Boreal carrion beetle</name>
    <dbReference type="NCBI Taxonomy" id="110193"/>
    <lineage>
        <taxon>Eukaryota</taxon>
        <taxon>Metazoa</taxon>
        <taxon>Ecdysozoa</taxon>
        <taxon>Arthropoda</taxon>
        <taxon>Hexapoda</taxon>
        <taxon>Insecta</taxon>
        <taxon>Pterygota</taxon>
        <taxon>Neoptera</taxon>
        <taxon>Endopterygota</taxon>
        <taxon>Coleoptera</taxon>
        <taxon>Polyphaga</taxon>
        <taxon>Staphyliniformia</taxon>
        <taxon>Silphidae</taxon>
        <taxon>Nicrophorinae</taxon>
        <taxon>Nicrophorus</taxon>
    </lineage>
</organism>
<dbReference type="PRINTS" id="PR00463">
    <property type="entry name" value="EP450I"/>
</dbReference>
<keyword evidence="5" id="KW-1185">Reference proteome</keyword>
<dbReference type="SUPFAM" id="SSF48264">
    <property type="entry name" value="Cytochrome P450"/>
    <property type="match status" value="1"/>
</dbReference>
<keyword evidence="2" id="KW-0479">Metal-binding</keyword>
<gene>
    <name evidence="6" type="primary">LOC108561833</name>
</gene>
<keyword evidence="4" id="KW-0503">Monooxygenase</keyword>
<evidence type="ECO:0000256" key="4">
    <source>
        <dbReference type="ARBA" id="ARBA00023033"/>
    </source>
</evidence>
<comment type="similarity">
    <text evidence="1">Belongs to the cytochrome P450 family.</text>
</comment>
<name>A0ABM1MLF4_NICVS</name>
<accession>A0ABM1MLF4</accession>
<dbReference type="InterPro" id="IPR001128">
    <property type="entry name" value="Cyt_P450"/>
</dbReference>
<dbReference type="InterPro" id="IPR036396">
    <property type="entry name" value="Cyt_P450_sf"/>
</dbReference>
<evidence type="ECO:0000256" key="1">
    <source>
        <dbReference type="ARBA" id="ARBA00010617"/>
    </source>
</evidence>
<protein>
    <submittedName>
        <fullName evidence="6">Cytochrome P450 306a1</fullName>
    </submittedName>
</protein>
<dbReference type="Proteomes" id="UP000695000">
    <property type="component" value="Unplaced"/>
</dbReference>
<dbReference type="InterPro" id="IPR050182">
    <property type="entry name" value="Cytochrome_P450_fam2"/>
</dbReference>
<evidence type="ECO:0000313" key="5">
    <source>
        <dbReference type="Proteomes" id="UP000695000"/>
    </source>
</evidence>
<evidence type="ECO:0000256" key="3">
    <source>
        <dbReference type="ARBA" id="ARBA00023004"/>
    </source>
</evidence>
<dbReference type="GeneID" id="108561833"/>
<dbReference type="Pfam" id="PF00067">
    <property type="entry name" value="p450"/>
    <property type="match status" value="1"/>
</dbReference>
<dbReference type="Gene3D" id="1.10.630.10">
    <property type="entry name" value="Cytochrome P450"/>
    <property type="match status" value="1"/>
</dbReference>
<reference evidence="6" key="1">
    <citation type="submission" date="2025-08" db="UniProtKB">
        <authorList>
            <consortium name="RefSeq"/>
        </authorList>
    </citation>
    <scope>IDENTIFICATION</scope>
    <source>
        <tissue evidence="6">Whole Larva</tissue>
    </source>
</reference>
<evidence type="ECO:0000313" key="6">
    <source>
        <dbReference type="RefSeq" id="XP_017775404.1"/>
    </source>
</evidence>
<keyword evidence="4" id="KW-0560">Oxidoreductase</keyword>
<dbReference type="PANTHER" id="PTHR24300">
    <property type="entry name" value="CYTOCHROME P450 508A4-RELATED"/>
    <property type="match status" value="1"/>
</dbReference>
<dbReference type="RefSeq" id="XP_017775404.1">
    <property type="nucleotide sequence ID" value="XM_017919915.1"/>
</dbReference>
<dbReference type="PANTHER" id="PTHR24300:SF403">
    <property type="entry name" value="CYTOCHROME P450 306A1"/>
    <property type="match status" value="1"/>
</dbReference>
<dbReference type="InterPro" id="IPR002401">
    <property type="entry name" value="Cyt_P450_E_grp-I"/>
</dbReference>
<keyword evidence="3" id="KW-0408">Iron</keyword>
<sequence length="493" mass="56211">MGLMVIFMVVAIASAFWLWWQRRAATGMMALPPGPSGFPMFGYLPLLDAKAPHRTLAKLCVKYGKVFGLHLGNVYTVVLSDARQIRKVLAMDAASGRAPLYLTHGIMKGYGLICAEGALWKDQRRFVHSALKKFGMHKYSEKRKEIEALIRTEIDDCLKFIESDPLVSPEDVLRHNIGNVINSLVFGVRYERDDPIWLWLQSLQEEGVKHIGVGGVLNFVPSFRFIPKFRKIFNYLLEGKHKTHQVYREIIEKRKKSSKKLDGSNILEAFLLERSSTVGGKNEAFYTNQQFYHLLADVFGAGLDTTLVTISWFFMFMAANPEEQAKVHKEIVEFAEAYQHPIDLNDLPYLPLLEAALSETQRIRSVVPLGLPHGALRDIQLDDFIIPKGSMIVPFQWAIHMDPETYPDPETFRPDRFIDEQGKFFKGEAFIPFQTGNRMCIGEDLAKMLMLLFSVEILRRFEIIAQGSLDLEGVTGITLAPKRQLLLFKKRLE</sequence>
<dbReference type="PRINTS" id="PR00385">
    <property type="entry name" value="P450"/>
</dbReference>
<proteinExistence type="inferred from homology"/>